<dbReference type="GeneID" id="54361697"/>
<evidence type="ECO:0000313" key="3">
    <source>
        <dbReference type="RefSeq" id="XP_033463015.1"/>
    </source>
</evidence>
<dbReference type="RefSeq" id="XP_033463015.1">
    <property type="nucleotide sequence ID" value="XM_033603897.1"/>
</dbReference>
<reference evidence="3" key="1">
    <citation type="submission" date="2020-01" db="EMBL/GenBank/DDBJ databases">
        <authorList>
            <consortium name="DOE Joint Genome Institute"/>
            <person name="Haridas S."/>
            <person name="Albert R."/>
            <person name="Binder M."/>
            <person name="Bloem J."/>
            <person name="Labutti K."/>
            <person name="Salamov A."/>
            <person name="Andreopoulos B."/>
            <person name="Baker S.E."/>
            <person name="Barry K."/>
            <person name="Bills G."/>
            <person name="Bluhm B.H."/>
            <person name="Cannon C."/>
            <person name="Castanera R."/>
            <person name="Culley D.E."/>
            <person name="Daum C."/>
            <person name="Ezra D."/>
            <person name="Gonzalez J.B."/>
            <person name="Henrissat B."/>
            <person name="Kuo A."/>
            <person name="Liang C."/>
            <person name="Lipzen A."/>
            <person name="Lutzoni F."/>
            <person name="Magnuson J."/>
            <person name="Mondo S."/>
            <person name="Nolan M."/>
            <person name="Ohm R."/>
            <person name="Pangilinan J."/>
            <person name="Park H.-J."/>
            <person name="Ramirez L."/>
            <person name="Alfaro M."/>
            <person name="Sun H."/>
            <person name="Tritt A."/>
            <person name="Yoshinaga Y."/>
            <person name="Zwiers L.-H."/>
            <person name="Turgeon B.G."/>
            <person name="Goodwin S.B."/>
            <person name="Spatafora J.W."/>
            <person name="Crous P.W."/>
            <person name="Grigoriev I.V."/>
        </authorList>
    </citation>
    <scope>NUCLEOTIDE SEQUENCE</scope>
    <source>
        <strain evidence="3">CBS 342.82</strain>
    </source>
</reference>
<name>A0A6J3MEE2_9PEZI</name>
<evidence type="ECO:0000256" key="1">
    <source>
        <dbReference type="SAM" id="MobiDB-lite"/>
    </source>
</evidence>
<gene>
    <name evidence="3" type="ORF">K489DRAFT_376373</name>
</gene>
<dbReference type="OrthoDB" id="5300765at2759"/>
<protein>
    <recommendedName>
        <fullName evidence="4">Sialidase</fullName>
    </recommendedName>
</protein>
<feature type="region of interest" description="Disordered" evidence="1">
    <location>
        <begin position="156"/>
        <end position="178"/>
    </location>
</feature>
<sequence>MANRTTTPPTLSTAYDLENFHCPGGSASTASTSSYYYNSWSPQTDNTLATTPPKSPGNNLVDSQAQWSLSKPFDYSQMNGYVGRTSAANHPGHSRTISCPSNILPLQYGSEYLPRSALDYRSVTPPDAHSEYTYVPQQLHYDMKPIVPTAANQPRVLQASSQPVPSARGHSRTGSSGSVNAEQLMRHGFPYRAGPAFQPVGMTLPPIPNALSHLAPIMMTGGQMPSYKDNRRNVTPPASRSRIIATTDPSIDSEVPTSTVLKYLTSSNPMPSLVKRLPEPGHDRNAHFWFDIRNVKPWEDFNVDTMKAVPHLLDLLEFPIPTSKLPSPVRLNQTPDSLRQLTDICAQHHAVKVNAALKITQGATKHITIRTLAAATAAMAPRQQPEFVANYQSDDDKIISGNGTGRVVGIVKGFEQWSSSMQGGTPTERVKYLRHLSHLHGFMREHGTRYGFIMTEVELVCVRAGGPPAADNVPLFGYLEVSPTIQVSTQGSDASGKLRMTVGLALWYLHMLAKEQPFVGQYHWRMDAGAPAALTRKRHLARDVGFPKPCLPEKREAKRVRGWVWPEEPLSKREVGKKPRARSGRS</sequence>
<organism evidence="3">
    <name type="scientific">Dissoconium aciculare CBS 342.82</name>
    <dbReference type="NCBI Taxonomy" id="1314786"/>
    <lineage>
        <taxon>Eukaryota</taxon>
        <taxon>Fungi</taxon>
        <taxon>Dikarya</taxon>
        <taxon>Ascomycota</taxon>
        <taxon>Pezizomycotina</taxon>
        <taxon>Dothideomycetes</taxon>
        <taxon>Dothideomycetidae</taxon>
        <taxon>Mycosphaerellales</taxon>
        <taxon>Dissoconiaceae</taxon>
        <taxon>Dissoconium</taxon>
    </lineage>
</organism>
<evidence type="ECO:0008006" key="4">
    <source>
        <dbReference type="Google" id="ProtNLM"/>
    </source>
</evidence>
<dbReference type="AlphaFoldDB" id="A0A6J3MEE2"/>
<reference evidence="3" key="2">
    <citation type="submission" date="2020-04" db="EMBL/GenBank/DDBJ databases">
        <authorList>
            <consortium name="NCBI Genome Project"/>
        </authorList>
    </citation>
    <scope>NUCLEOTIDE SEQUENCE</scope>
    <source>
        <strain evidence="3">CBS 342.82</strain>
    </source>
</reference>
<keyword evidence="2" id="KW-1185">Reference proteome</keyword>
<evidence type="ECO:0000313" key="2">
    <source>
        <dbReference type="Proteomes" id="UP000504637"/>
    </source>
</evidence>
<proteinExistence type="predicted"/>
<accession>A0A6J3MEE2</accession>
<dbReference type="Proteomes" id="UP000504637">
    <property type="component" value="Unplaced"/>
</dbReference>
<reference evidence="3" key="3">
    <citation type="submission" date="2025-08" db="UniProtKB">
        <authorList>
            <consortium name="RefSeq"/>
        </authorList>
    </citation>
    <scope>IDENTIFICATION</scope>
    <source>
        <strain evidence="3">CBS 342.82</strain>
    </source>
</reference>